<evidence type="ECO:0000313" key="2">
    <source>
        <dbReference type="Proteomes" id="UP000305848"/>
    </source>
</evidence>
<keyword evidence="2" id="KW-1185">Reference proteome</keyword>
<dbReference type="AlphaFoldDB" id="A0A4U3KWH5"/>
<name>A0A4U3KWH5_9BACT</name>
<dbReference type="EMBL" id="SZQL01000014">
    <property type="protein sequence ID" value="TKK66732.1"/>
    <property type="molecule type" value="Genomic_DNA"/>
</dbReference>
<reference evidence="1 2" key="1">
    <citation type="submission" date="2019-05" db="EMBL/GenBank/DDBJ databases">
        <title>Panacibacter sp. strain 17mud1-8 Genome sequencing and assembly.</title>
        <authorList>
            <person name="Chhetri G."/>
        </authorList>
    </citation>
    <scope>NUCLEOTIDE SEQUENCE [LARGE SCALE GENOMIC DNA]</scope>
    <source>
        <strain evidence="1 2">17mud1-8</strain>
    </source>
</reference>
<protein>
    <submittedName>
        <fullName evidence="1">DUF4157 domain-containing protein</fullName>
    </submittedName>
</protein>
<accession>A0A4U3KWH5</accession>
<evidence type="ECO:0000313" key="1">
    <source>
        <dbReference type="EMBL" id="TKK66732.1"/>
    </source>
</evidence>
<dbReference type="OrthoDB" id="679343at2"/>
<proteinExistence type="predicted"/>
<sequence>MMNITIKENSWRARVAARQLKGTQAAIVFNNVIHLWGISKDAFLQNRSWTRHEVAHVYQYKKYGFIRFILLYLLETAHTGYYNNRFEAEARSKEEDLSILENIQFI</sequence>
<dbReference type="Proteomes" id="UP000305848">
    <property type="component" value="Unassembled WGS sequence"/>
</dbReference>
<comment type="caution">
    <text evidence="1">The sequence shown here is derived from an EMBL/GenBank/DDBJ whole genome shotgun (WGS) entry which is preliminary data.</text>
</comment>
<organism evidence="1 2">
    <name type="scientific">Ilyomonas limi</name>
    <dbReference type="NCBI Taxonomy" id="2575867"/>
    <lineage>
        <taxon>Bacteria</taxon>
        <taxon>Pseudomonadati</taxon>
        <taxon>Bacteroidota</taxon>
        <taxon>Chitinophagia</taxon>
        <taxon>Chitinophagales</taxon>
        <taxon>Chitinophagaceae</taxon>
        <taxon>Ilyomonas</taxon>
    </lineage>
</organism>
<gene>
    <name evidence="1" type="ORF">FC093_16225</name>
</gene>